<protein>
    <submittedName>
        <fullName evidence="2">Uncharacterized protein</fullName>
    </submittedName>
</protein>
<keyword evidence="1" id="KW-0472">Membrane</keyword>
<dbReference type="RefSeq" id="WP_056945810.1">
    <property type="nucleotide sequence ID" value="NZ_AZCV01000007.1"/>
</dbReference>
<feature type="transmembrane region" description="Helical" evidence="1">
    <location>
        <begin position="218"/>
        <end position="236"/>
    </location>
</feature>
<feature type="transmembrane region" description="Helical" evidence="1">
    <location>
        <begin position="402"/>
        <end position="423"/>
    </location>
</feature>
<name>A0A0R1GSS4_9LACO</name>
<dbReference type="PATRIC" id="fig|1423722.3.peg.1512"/>
<feature type="transmembrane region" description="Helical" evidence="1">
    <location>
        <begin position="103"/>
        <end position="127"/>
    </location>
</feature>
<proteinExistence type="predicted"/>
<evidence type="ECO:0000256" key="1">
    <source>
        <dbReference type="SAM" id="Phobius"/>
    </source>
</evidence>
<feature type="transmembrane region" description="Helical" evidence="1">
    <location>
        <begin position="360"/>
        <end position="382"/>
    </location>
</feature>
<sequence length="575" mass="65583">MRQLFQRNKVIEPKAYKLPVFVKVLDRFQSIFTNNGVNYPELRLIIKTKLLMDTRIDSNRGDGFNNKQKDGRNKYLQSIWLNLFMGLFMTVLLFMPVPAFSRYGLIFLAGFFMLLMSLLQSFSGLLLNPKDREIMGTRGVDDRTLNISRFTYISYYVLLTFFSLLGPAIIASIINDGPLTGLVFLVMALLIGLTTLFMAMLLYLVILKTFSGERLKNMLNSLQIFMVILTVAIFYIPQFMNYDKLDFLPNTFQWFYTFTFPVWFAAPVTLMTFNGATVNLIVLTVLSFVLTWVMFILYRNNSGKFELYLAKLSSNEGSVNKNGWWFKLATKLAAKSPKERTYFKLAWRIMQNEREFKLKTYPMFGMGFLIIAIMVVSSTRSIMESMKISLFSAAGFDFMQDYGIFSFLSFSTIFGAQMIGIMLDQSTQANGFTILNAIPNSDTNLYRRATLKAVIMRFILPISLMSDAVAIFLVKPKYYLMLLAGPALSILLFLCVASIFMRKVPFNELPTPSKGSVNSAKGAIATVLMIWLAMALAAGAYFWVWGGVIIVIASLLVSYLLLYHVKTKQEHFYVQ</sequence>
<dbReference type="Proteomes" id="UP000050909">
    <property type="component" value="Unassembled WGS sequence"/>
</dbReference>
<comment type="caution">
    <text evidence="2">The sequence shown here is derived from an EMBL/GenBank/DDBJ whole genome shotgun (WGS) entry which is preliminary data.</text>
</comment>
<feature type="transmembrane region" description="Helical" evidence="1">
    <location>
        <begin position="180"/>
        <end position="206"/>
    </location>
</feature>
<dbReference type="EMBL" id="AZCV01000007">
    <property type="protein sequence ID" value="KRK37142.1"/>
    <property type="molecule type" value="Genomic_DNA"/>
</dbReference>
<feature type="transmembrane region" description="Helical" evidence="1">
    <location>
        <begin position="79"/>
        <end position="97"/>
    </location>
</feature>
<organism evidence="2 3">
    <name type="scientific">Amylolactobacillus amylotrophicus DSM 20534</name>
    <dbReference type="NCBI Taxonomy" id="1423722"/>
    <lineage>
        <taxon>Bacteria</taxon>
        <taxon>Bacillati</taxon>
        <taxon>Bacillota</taxon>
        <taxon>Bacilli</taxon>
        <taxon>Lactobacillales</taxon>
        <taxon>Lactobacillaceae</taxon>
        <taxon>Amylolactobacillus</taxon>
    </lineage>
</organism>
<keyword evidence="1" id="KW-0812">Transmembrane</keyword>
<feature type="transmembrane region" description="Helical" evidence="1">
    <location>
        <begin position="276"/>
        <end position="298"/>
    </location>
</feature>
<feature type="transmembrane region" description="Helical" evidence="1">
    <location>
        <begin position="454"/>
        <end position="473"/>
    </location>
</feature>
<keyword evidence="1" id="KW-1133">Transmembrane helix</keyword>
<feature type="transmembrane region" description="Helical" evidence="1">
    <location>
        <begin position="479"/>
        <end position="501"/>
    </location>
</feature>
<accession>A0A0R1GSS4</accession>
<keyword evidence="3" id="KW-1185">Reference proteome</keyword>
<feature type="transmembrane region" description="Helical" evidence="1">
    <location>
        <begin position="548"/>
        <end position="565"/>
    </location>
</feature>
<evidence type="ECO:0000313" key="3">
    <source>
        <dbReference type="Proteomes" id="UP000050909"/>
    </source>
</evidence>
<feature type="transmembrane region" description="Helical" evidence="1">
    <location>
        <begin position="153"/>
        <end position="174"/>
    </location>
</feature>
<reference evidence="2 3" key="1">
    <citation type="journal article" date="2015" name="Genome Announc.">
        <title>Expanding the biotechnology potential of lactobacilli through comparative genomics of 213 strains and associated genera.</title>
        <authorList>
            <person name="Sun Z."/>
            <person name="Harris H.M."/>
            <person name="McCann A."/>
            <person name="Guo C."/>
            <person name="Argimon S."/>
            <person name="Zhang W."/>
            <person name="Yang X."/>
            <person name="Jeffery I.B."/>
            <person name="Cooney J.C."/>
            <person name="Kagawa T.F."/>
            <person name="Liu W."/>
            <person name="Song Y."/>
            <person name="Salvetti E."/>
            <person name="Wrobel A."/>
            <person name="Rasinkangas P."/>
            <person name="Parkhill J."/>
            <person name="Rea M.C."/>
            <person name="O'Sullivan O."/>
            <person name="Ritari J."/>
            <person name="Douillard F.P."/>
            <person name="Paul Ross R."/>
            <person name="Yang R."/>
            <person name="Briner A.E."/>
            <person name="Felis G.E."/>
            <person name="de Vos W.M."/>
            <person name="Barrangou R."/>
            <person name="Klaenhammer T.R."/>
            <person name="Caufield P.W."/>
            <person name="Cui Y."/>
            <person name="Zhang H."/>
            <person name="O'Toole P.W."/>
        </authorList>
    </citation>
    <scope>NUCLEOTIDE SEQUENCE [LARGE SCALE GENOMIC DNA]</scope>
    <source>
        <strain evidence="2 3">DSM 20534</strain>
    </source>
</reference>
<dbReference type="AlphaFoldDB" id="A0A0R1GSS4"/>
<evidence type="ECO:0000313" key="2">
    <source>
        <dbReference type="EMBL" id="KRK37142.1"/>
    </source>
</evidence>
<gene>
    <name evidence="2" type="ORF">FC62_GL001487</name>
</gene>